<evidence type="ECO:0000313" key="9">
    <source>
        <dbReference type="Proteomes" id="UP000463883"/>
    </source>
</evidence>
<keyword evidence="6" id="KW-0411">Iron-sulfur</keyword>
<dbReference type="GO" id="GO:0051536">
    <property type="term" value="F:iron-sulfur cluster binding"/>
    <property type="evidence" value="ECO:0007669"/>
    <property type="project" value="UniProtKB-KW"/>
</dbReference>
<evidence type="ECO:0000256" key="4">
    <source>
        <dbReference type="ARBA" id="ARBA00022723"/>
    </source>
</evidence>
<evidence type="ECO:0000259" key="7">
    <source>
        <dbReference type="PROSITE" id="PS51918"/>
    </source>
</evidence>
<dbReference type="RefSeq" id="WP_162361719.1">
    <property type="nucleotide sequence ID" value="NZ_CP047591.1"/>
</dbReference>
<dbReference type="SUPFAM" id="SSF102114">
    <property type="entry name" value="Radical SAM enzymes"/>
    <property type="match status" value="1"/>
</dbReference>
<evidence type="ECO:0000256" key="5">
    <source>
        <dbReference type="ARBA" id="ARBA00023004"/>
    </source>
</evidence>
<dbReference type="Pfam" id="PF13186">
    <property type="entry name" value="SPASM"/>
    <property type="match status" value="1"/>
</dbReference>
<dbReference type="CDD" id="cd21109">
    <property type="entry name" value="SPASM"/>
    <property type="match status" value="1"/>
</dbReference>
<reference evidence="8 9" key="1">
    <citation type="submission" date="2020-01" db="EMBL/GenBank/DDBJ databases">
        <title>Genomic analysis of Aminipila sp. CBA3637.</title>
        <authorList>
            <person name="Kim Y.B."/>
            <person name="Roh S.W."/>
        </authorList>
    </citation>
    <scope>NUCLEOTIDE SEQUENCE [LARGE SCALE GENOMIC DNA]</scope>
    <source>
        <strain evidence="8 9">CBA3637</strain>
    </source>
</reference>
<evidence type="ECO:0000256" key="2">
    <source>
        <dbReference type="ARBA" id="ARBA00022485"/>
    </source>
</evidence>
<protein>
    <submittedName>
        <fullName evidence="8">Radical SAM protein</fullName>
    </submittedName>
</protein>
<evidence type="ECO:0000256" key="1">
    <source>
        <dbReference type="ARBA" id="ARBA00001966"/>
    </source>
</evidence>
<dbReference type="GO" id="GO:0046872">
    <property type="term" value="F:metal ion binding"/>
    <property type="evidence" value="ECO:0007669"/>
    <property type="project" value="UniProtKB-KW"/>
</dbReference>
<dbReference type="Pfam" id="PF04055">
    <property type="entry name" value="Radical_SAM"/>
    <property type="match status" value="1"/>
</dbReference>
<dbReference type="AlphaFoldDB" id="A0A6P1MB85"/>
<dbReference type="Gene3D" id="3.20.20.70">
    <property type="entry name" value="Aldolase class I"/>
    <property type="match status" value="1"/>
</dbReference>
<dbReference type="PANTHER" id="PTHR11228:SF7">
    <property type="entry name" value="PQQA PEPTIDE CYCLASE"/>
    <property type="match status" value="1"/>
</dbReference>
<keyword evidence="5" id="KW-0408">Iron</keyword>
<feature type="domain" description="Radical SAM core" evidence="7">
    <location>
        <begin position="24"/>
        <end position="246"/>
    </location>
</feature>
<keyword evidence="4" id="KW-0479">Metal-binding</keyword>
<dbReference type="InterPro" id="IPR023885">
    <property type="entry name" value="4Fe4S-binding_SPASM_dom"/>
</dbReference>
<name>A0A6P1MB85_9FIRM</name>
<keyword evidence="3" id="KW-0949">S-adenosyl-L-methionine</keyword>
<accession>A0A6P1MB85</accession>
<evidence type="ECO:0000313" key="8">
    <source>
        <dbReference type="EMBL" id="QHI71949.1"/>
    </source>
</evidence>
<evidence type="ECO:0000256" key="6">
    <source>
        <dbReference type="ARBA" id="ARBA00023014"/>
    </source>
</evidence>
<dbReference type="KEGG" id="amic:Ami3637_05685"/>
<evidence type="ECO:0000256" key="3">
    <source>
        <dbReference type="ARBA" id="ARBA00022691"/>
    </source>
</evidence>
<keyword evidence="9" id="KW-1185">Reference proteome</keyword>
<dbReference type="EMBL" id="CP047591">
    <property type="protein sequence ID" value="QHI71949.1"/>
    <property type="molecule type" value="Genomic_DNA"/>
</dbReference>
<dbReference type="InterPro" id="IPR013785">
    <property type="entry name" value="Aldolase_TIM"/>
</dbReference>
<dbReference type="PANTHER" id="PTHR11228">
    <property type="entry name" value="RADICAL SAM DOMAIN PROTEIN"/>
    <property type="match status" value="1"/>
</dbReference>
<comment type="cofactor">
    <cofactor evidence="1">
        <name>[4Fe-4S] cluster</name>
        <dbReference type="ChEBI" id="CHEBI:49883"/>
    </cofactor>
</comment>
<dbReference type="SFLD" id="SFLDG01387">
    <property type="entry name" value="BtrN-like_SPASM_domain_contain"/>
    <property type="match status" value="1"/>
</dbReference>
<proteinExistence type="predicted"/>
<dbReference type="InterPro" id="IPR034391">
    <property type="entry name" value="AdoMet-like_SPASM_containing"/>
</dbReference>
<organism evidence="8 9">
    <name type="scientific">Aminipila terrae</name>
    <dbReference type="NCBI Taxonomy" id="2697030"/>
    <lineage>
        <taxon>Bacteria</taxon>
        <taxon>Bacillati</taxon>
        <taxon>Bacillota</taxon>
        <taxon>Clostridia</taxon>
        <taxon>Peptostreptococcales</taxon>
        <taxon>Anaerovoracaceae</taxon>
        <taxon>Aminipila</taxon>
    </lineage>
</organism>
<keyword evidence="2" id="KW-0004">4Fe-4S</keyword>
<dbReference type="Proteomes" id="UP000463883">
    <property type="component" value="Chromosome"/>
</dbReference>
<dbReference type="PROSITE" id="PS51918">
    <property type="entry name" value="RADICAL_SAM"/>
    <property type="match status" value="1"/>
</dbReference>
<dbReference type="GO" id="GO:0003824">
    <property type="term" value="F:catalytic activity"/>
    <property type="evidence" value="ECO:0007669"/>
    <property type="project" value="InterPro"/>
</dbReference>
<dbReference type="SFLD" id="SFLDG01067">
    <property type="entry name" value="SPASM/twitch_domain_containing"/>
    <property type="match status" value="1"/>
</dbReference>
<sequence length="339" mass="39252">MQDKTLKDPTPGGQRIELGAVLPLDTPFIVQIFPAYACNLKCGYCIHALDKKERGNISDVVYMDFELYKKCIDQMKSFKNKLKMLRFAAIGEPLIHKDIARMVEYAKQAEIAQSIDIVSNGTLLTRQLSDALIEAGLSKLRLSINGLSKEQYLKNTGQPIDFEKMVENISYFYENRGNTKLYIKIIDYMVDTKDEKEKFYNYFLDICDEIAIEHLTPTIEEINYKKLSGKEKLDKPHNEAEMIYTEICPQPFYLMQVNPDGNVVPCCSMKYPAVLGNIKEKNIERIWNGEKFNEFRRNLLHGVKNATDVCQKCNLYLYDMHKEDVLDRYVNNLLKGKLF</sequence>
<dbReference type="InterPro" id="IPR058240">
    <property type="entry name" value="rSAM_sf"/>
</dbReference>
<dbReference type="CDD" id="cd01335">
    <property type="entry name" value="Radical_SAM"/>
    <property type="match status" value="1"/>
</dbReference>
<dbReference type="InterPro" id="IPR050377">
    <property type="entry name" value="Radical_SAM_PqqE_MftC-like"/>
</dbReference>
<dbReference type="SFLD" id="SFLDS00029">
    <property type="entry name" value="Radical_SAM"/>
    <property type="match status" value="1"/>
</dbReference>
<dbReference type="InterPro" id="IPR007197">
    <property type="entry name" value="rSAM"/>
</dbReference>
<gene>
    <name evidence="8" type="ORF">Ami3637_05685</name>
</gene>